<evidence type="ECO:0000313" key="1">
    <source>
        <dbReference type="EMBL" id="JAE19366.1"/>
    </source>
</evidence>
<accession>A0A0A9G9Y9</accession>
<dbReference type="AlphaFoldDB" id="A0A0A9G9Y9"/>
<reference evidence="1" key="2">
    <citation type="journal article" date="2015" name="Data Brief">
        <title>Shoot transcriptome of the giant reed, Arundo donax.</title>
        <authorList>
            <person name="Barrero R.A."/>
            <person name="Guerrero F.D."/>
            <person name="Moolhuijzen P."/>
            <person name="Goolsby J.A."/>
            <person name="Tidwell J."/>
            <person name="Bellgard S.E."/>
            <person name="Bellgard M.I."/>
        </authorList>
    </citation>
    <scope>NUCLEOTIDE SEQUENCE</scope>
    <source>
        <tissue evidence="1">Shoot tissue taken approximately 20 cm above the soil surface</tissue>
    </source>
</reference>
<protein>
    <submittedName>
        <fullName evidence="1">Uncharacterized protein</fullName>
    </submittedName>
</protein>
<organism evidence="1">
    <name type="scientific">Arundo donax</name>
    <name type="common">Giant reed</name>
    <name type="synonym">Donax arundinaceus</name>
    <dbReference type="NCBI Taxonomy" id="35708"/>
    <lineage>
        <taxon>Eukaryota</taxon>
        <taxon>Viridiplantae</taxon>
        <taxon>Streptophyta</taxon>
        <taxon>Embryophyta</taxon>
        <taxon>Tracheophyta</taxon>
        <taxon>Spermatophyta</taxon>
        <taxon>Magnoliopsida</taxon>
        <taxon>Liliopsida</taxon>
        <taxon>Poales</taxon>
        <taxon>Poaceae</taxon>
        <taxon>PACMAD clade</taxon>
        <taxon>Arundinoideae</taxon>
        <taxon>Arundineae</taxon>
        <taxon>Arundo</taxon>
    </lineage>
</organism>
<name>A0A0A9G9Y9_ARUDO</name>
<proteinExistence type="predicted"/>
<reference evidence="1" key="1">
    <citation type="submission" date="2014-09" db="EMBL/GenBank/DDBJ databases">
        <authorList>
            <person name="Magalhaes I.L.F."/>
            <person name="Oliveira U."/>
            <person name="Santos F.R."/>
            <person name="Vidigal T.H.D.A."/>
            <person name="Brescovit A.D."/>
            <person name="Santos A.J."/>
        </authorList>
    </citation>
    <scope>NUCLEOTIDE SEQUENCE</scope>
    <source>
        <tissue evidence="1">Shoot tissue taken approximately 20 cm above the soil surface</tissue>
    </source>
</reference>
<dbReference type="EMBL" id="GBRH01178530">
    <property type="protein sequence ID" value="JAE19366.1"/>
    <property type="molecule type" value="Transcribed_RNA"/>
</dbReference>
<sequence length="36" mass="4174">MIHCGVLVTKFRSLFFLPQLYSVQQKHVLMLAVVQV</sequence>